<sequence length="85" mass="8974">MSTAIPPGLCASLCFTGAAGHVVWSRSVASIFSLERCDHWQRACPVAASASGMATSTEPDMLLACSSQMPTKKLCSCREGNNGHW</sequence>
<organism evidence="1 2">
    <name type="scientific">Dichomitus squalens (strain LYAD-421)</name>
    <name type="common">Western red white-rot fungus</name>
    <dbReference type="NCBI Taxonomy" id="732165"/>
    <lineage>
        <taxon>Eukaryota</taxon>
        <taxon>Fungi</taxon>
        <taxon>Dikarya</taxon>
        <taxon>Basidiomycota</taxon>
        <taxon>Agaricomycotina</taxon>
        <taxon>Agaricomycetes</taxon>
        <taxon>Polyporales</taxon>
        <taxon>Polyporaceae</taxon>
        <taxon>Dichomitus</taxon>
    </lineage>
</organism>
<evidence type="ECO:0000313" key="1">
    <source>
        <dbReference type="EMBL" id="EJF59758.1"/>
    </source>
</evidence>
<accession>R7SV37</accession>
<dbReference type="KEGG" id="dsq:DICSQDRAFT_181735"/>
<protein>
    <submittedName>
        <fullName evidence="1">Uncharacterized protein</fullName>
    </submittedName>
</protein>
<proteinExistence type="predicted"/>
<evidence type="ECO:0000313" key="2">
    <source>
        <dbReference type="Proteomes" id="UP000053319"/>
    </source>
</evidence>
<gene>
    <name evidence="1" type="ORF">DICSQDRAFT_181735</name>
</gene>
<dbReference type="HOGENOM" id="CLU_2512599_0_0_1"/>
<dbReference type="RefSeq" id="XP_007367470.1">
    <property type="nucleotide sequence ID" value="XM_007367408.1"/>
</dbReference>
<reference evidence="1 2" key="1">
    <citation type="journal article" date="2012" name="Science">
        <title>The Paleozoic origin of enzymatic lignin decomposition reconstructed from 31 fungal genomes.</title>
        <authorList>
            <person name="Floudas D."/>
            <person name="Binder M."/>
            <person name="Riley R."/>
            <person name="Barry K."/>
            <person name="Blanchette R.A."/>
            <person name="Henrissat B."/>
            <person name="Martinez A.T."/>
            <person name="Otillar R."/>
            <person name="Spatafora J.W."/>
            <person name="Yadav J.S."/>
            <person name="Aerts A."/>
            <person name="Benoit I."/>
            <person name="Boyd A."/>
            <person name="Carlson A."/>
            <person name="Copeland A."/>
            <person name="Coutinho P.M."/>
            <person name="de Vries R.P."/>
            <person name="Ferreira P."/>
            <person name="Findley K."/>
            <person name="Foster B."/>
            <person name="Gaskell J."/>
            <person name="Glotzer D."/>
            <person name="Gorecki P."/>
            <person name="Heitman J."/>
            <person name="Hesse C."/>
            <person name="Hori C."/>
            <person name="Igarashi K."/>
            <person name="Jurgens J.A."/>
            <person name="Kallen N."/>
            <person name="Kersten P."/>
            <person name="Kohler A."/>
            <person name="Kuees U."/>
            <person name="Kumar T.K.A."/>
            <person name="Kuo A."/>
            <person name="LaButti K."/>
            <person name="Larrondo L.F."/>
            <person name="Lindquist E."/>
            <person name="Ling A."/>
            <person name="Lombard V."/>
            <person name="Lucas S."/>
            <person name="Lundell T."/>
            <person name="Martin R."/>
            <person name="McLaughlin D.J."/>
            <person name="Morgenstern I."/>
            <person name="Morin E."/>
            <person name="Murat C."/>
            <person name="Nagy L.G."/>
            <person name="Nolan M."/>
            <person name="Ohm R.A."/>
            <person name="Patyshakuliyeva A."/>
            <person name="Rokas A."/>
            <person name="Ruiz-Duenas F.J."/>
            <person name="Sabat G."/>
            <person name="Salamov A."/>
            <person name="Samejima M."/>
            <person name="Schmutz J."/>
            <person name="Slot J.C."/>
            <person name="St John F."/>
            <person name="Stenlid J."/>
            <person name="Sun H."/>
            <person name="Sun S."/>
            <person name="Syed K."/>
            <person name="Tsang A."/>
            <person name="Wiebenga A."/>
            <person name="Young D."/>
            <person name="Pisabarro A."/>
            <person name="Eastwood D.C."/>
            <person name="Martin F."/>
            <person name="Cullen D."/>
            <person name="Grigoriev I.V."/>
            <person name="Hibbett D.S."/>
        </authorList>
    </citation>
    <scope>NUCLEOTIDE SEQUENCE [LARGE SCALE GENOMIC DNA]</scope>
    <source>
        <strain evidence="1 2">LYAD-421 SS1</strain>
    </source>
</reference>
<name>R7SV37_DICSQ</name>
<dbReference type="EMBL" id="JH719421">
    <property type="protein sequence ID" value="EJF59758.1"/>
    <property type="molecule type" value="Genomic_DNA"/>
</dbReference>
<dbReference type="Proteomes" id="UP000053319">
    <property type="component" value="Unassembled WGS sequence"/>
</dbReference>
<dbReference type="GeneID" id="18841050"/>
<dbReference type="AlphaFoldDB" id="R7SV37"/>